<protein>
    <submittedName>
        <fullName evidence="2">Uncharacterized protein</fullName>
    </submittedName>
</protein>
<proteinExistence type="predicted"/>
<comment type="caution">
    <text evidence="2">The sequence shown here is derived from an EMBL/GenBank/DDBJ whole genome shotgun (WGS) entry which is preliminary data.</text>
</comment>
<evidence type="ECO:0000313" key="2">
    <source>
        <dbReference type="EMBL" id="POQ98939.1"/>
    </source>
</evidence>
<evidence type="ECO:0000256" key="1">
    <source>
        <dbReference type="SAM" id="Phobius"/>
    </source>
</evidence>
<dbReference type="RefSeq" id="WP_103680792.1">
    <property type="nucleotide sequence ID" value="NZ_LPWH01000112.1"/>
</dbReference>
<name>A0A2S4JHI6_9SPIO</name>
<keyword evidence="3" id="KW-1185">Reference proteome</keyword>
<dbReference type="EMBL" id="LPWH01000112">
    <property type="protein sequence ID" value="POQ98939.1"/>
    <property type="molecule type" value="Genomic_DNA"/>
</dbReference>
<sequence length="498" mass="56224">MVEILFYVLVPLLVVPPLVRYCLLPLLILVIKGVHLPRQMARLHAQGTGALSPDALDPVLALVRKKLKSFTAMTINPLDDLKDVIAAVVADSGSGRKDAPRPDATGPIRLDCTVLQLIYVGYRIFDDLHQDYGRTWWFRRAGKIPIGWYRQVNILGRSLKRVLSLPQIRFLRNHRFLGRAVRLLLIPLVGVPDLIISVFLGSTIGLVHETLVRYAYGTALLRAGYYSICVYGMDDPEIHTRMASLATEEIHGEAERIRTLLGRQGDPDHDGLRSPRYQEAVQAYQTMLGQFRLQPDPVFSGRQGQKNSLQRSIQETGQWLGNIYSGVFSNPLNDRENIPQMVETISRVWVPSRENLWDTLRCQDLVLAGYCASILAMDRFLQQPLLKKTLGGQRVHVLVSAAILVNRFRTAPGIRQALQVQQQTRRSWRFSRLGQLAVKAVALKQPGGLVIFLAGAGLKQALEDHLRQQVYYALGRITLYVWDQNDRDTGKKRPLPRI</sequence>
<organism evidence="2 3">
    <name type="scientific">Alkalispirochaeta sphaeroplastigenens</name>
    <dbReference type="NCBI Taxonomy" id="1187066"/>
    <lineage>
        <taxon>Bacteria</taxon>
        <taxon>Pseudomonadati</taxon>
        <taxon>Spirochaetota</taxon>
        <taxon>Spirochaetia</taxon>
        <taxon>Spirochaetales</taxon>
        <taxon>Spirochaetaceae</taxon>
        <taxon>Alkalispirochaeta</taxon>
    </lineage>
</organism>
<evidence type="ECO:0000313" key="3">
    <source>
        <dbReference type="Proteomes" id="UP000237350"/>
    </source>
</evidence>
<dbReference type="AlphaFoldDB" id="A0A2S4JHI6"/>
<feature type="transmembrane region" description="Helical" evidence="1">
    <location>
        <begin position="6"/>
        <end position="31"/>
    </location>
</feature>
<accession>A0A2S4JHI6</accession>
<gene>
    <name evidence="2" type="ORF">AU468_11115</name>
</gene>
<keyword evidence="1" id="KW-0812">Transmembrane</keyword>
<dbReference type="Proteomes" id="UP000237350">
    <property type="component" value="Unassembled WGS sequence"/>
</dbReference>
<keyword evidence="1" id="KW-0472">Membrane</keyword>
<reference evidence="3" key="1">
    <citation type="submission" date="2015-12" db="EMBL/GenBank/DDBJ databases">
        <authorList>
            <person name="Lodha T.D."/>
            <person name="Chintalapati S."/>
            <person name="Chintalapati V.R."/>
            <person name="Sravanthi T."/>
        </authorList>
    </citation>
    <scope>NUCLEOTIDE SEQUENCE [LARGE SCALE GENOMIC DNA]</scope>
    <source>
        <strain evidence="3">JC133</strain>
    </source>
</reference>
<keyword evidence="1" id="KW-1133">Transmembrane helix</keyword>